<feature type="transmembrane region" description="Helical" evidence="5">
    <location>
        <begin position="67"/>
        <end position="89"/>
    </location>
</feature>
<sequence length="832" mass="95274">MQYVRQPQAMEAVRNSPLTESMPKNQLQISSEEQPYPHQGCSYHKQQVIRRNNRMFSTLRQYNRSVIMAWLFSYITVLMVPVLISFALYSISYHQVRSETNRANGLLLQQMEMSIDSKLKSLERLSLEIALNKEISAFSSAELPLRDPQYYDVFKISESLRTYKNANDSIEDIYVMYLNSDTVISTFDHTNGRGLYQKLRQPDDTSYDQWTDFFEQRYVNGYKPMVFNDGMESFPVVVFAHSLVFNSPAQPSAVVLFLIKDSKLIESVPQQNGANMFIMDAESRYIAASDKDLAVPANLRYEHLQGDSGMIYMKSDAGQTALSYITSQVTGWKYVSVLPAALFNEKMKNLRLLTWLSIALCLIIGGLVTVLLLRRNYMPVQLMLHSLSKQFGLRFDRGRGANEYAFLEGAIQHQFHEKADMQTQLRKHGNTIRAHLLRRLLKGYADHDQSLQSALPAHDIRFRSERSVVLLISIDHFGKFEEFGIRGLPDQKQQMLFFVLTNVLEDTSSNEAVAFTTEMNDVLACIVNFSADIPEEQEPSVLNRMLAEVQDFMGKHIETELTLAVGQVHTGLHGIAHSYQEALTALEYRIVIGGGQFIQYSDTLTSKGSQPHRFYYPLSVEQQFVYVVKSGNYNKAEAILEEIFQANFTKHPISVPLAKCLMYSLASTMLKTLEEVKAGSKRTWEEPYMEVNQLLECDHVPVMKDRMKRMLGDVCEWILAEKRDHHRYFIDDVRLYIEENLHDPSLNISMIGDAFQRTPSYVSRLYKDYTGEALLDSINRLRVAEAKELLAHGKLTVNEIAGRVGYADVSTFLRIFKKFEGVTPGKYQKTAL</sequence>
<keyword evidence="8" id="KW-1185">Reference proteome</keyword>
<feature type="transmembrane region" description="Helical" evidence="5">
    <location>
        <begin position="352"/>
        <end position="373"/>
    </location>
</feature>
<keyword evidence="5" id="KW-0812">Transmembrane</keyword>
<feature type="region of interest" description="Disordered" evidence="4">
    <location>
        <begin position="1"/>
        <end position="29"/>
    </location>
</feature>
<dbReference type="KEGG" id="plw:D5F53_15685"/>
<dbReference type="PANTHER" id="PTHR43280:SF28">
    <property type="entry name" value="HTH-TYPE TRANSCRIPTIONAL ACTIVATOR RHAS"/>
    <property type="match status" value="1"/>
</dbReference>
<dbReference type="EMBL" id="CP032412">
    <property type="protein sequence ID" value="AYB44625.1"/>
    <property type="molecule type" value="Genomic_DNA"/>
</dbReference>
<feature type="compositionally biased region" description="Polar residues" evidence="4">
    <location>
        <begin position="16"/>
        <end position="29"/>
    </location>
</feature>
<dbReference type="InterPro" id="IPR020449">
    <property type="entry name" value="Tscrpt_reg_AraC-type_HTH"/>
</dbReference>
<dbReference type="Pfam" id="PF12833">
    <property type="entry name" value="HTH_18"/>
    <property type="match status" value="1"/>
</dbReference>
<dbReference type="AlphaFoldDB" id="A0A385TTZ5"/>
<proteinExistence type="predicted"/>
<keyword evidence="2" id="KW-0238">DNA-binding</keyword>
<dbReference type="SMART" id="SM00342">
    <property type="entry name" value="HTH_ARAC"/>
    <property type="match status" value="1"/>
</dbReference>
<dbReference type="Gene3D" id="1.10.10.60">
    <property type="entry name" value="Homeodomain-like"/>
    <property type="match status" value="2"/>
</dbReference>
<dbReference type="GO" id="GO:0043565">
    <property type="term" value="F:sequence-specific DNA binding"/>
    <property type="evidence" value="ECO:0007669"/>
    <property type="project" value="InterPro"/>
</dbReference>
<dbReference type="InterPro" id="IPR018060">
    <property type="entry name" value="HTH_AraC"/>
</dbReference>
<keyword evidence="5" id="KW-1133">Transmembrane helix</keyword>
<protein>
    <submittedName>
        <fullName evidence="7">AraC family transcriptional regulator</fullName>
    </submittedName>
</protein>
<reference evidence="7 8" key="1">
    <citation type="submission" date="2018-09" db="EMBL/GenBank/DDBJ databases">
        <title>Genome Sequence of Paenibacillus lautus Strain E7593-69, Azo Dye-Degrading Bacteria, Isolated from Commercial Tattoo Inks.</title>
        <authorList>
            <person name="Nho S.W."/>
            <person name="Kim S.-J."/>
            <person name="Kweon O."/>
            <person name="Cerniglia C.E."/>
        </authorList>
    </citation>
    <scope>NUCLEOTIDE SEQUENCE [LARGE SCALE GENOMIC DNA]</scope>
    <source>
        <strain evidence="7 8">E7593-69</strain>
    </source>
</reference>
<evidence type="ECO:0000256" key="5">
    <source>
        <dbReference type="SAM" id="Phobius"/>
    </source>
</evidence>
<dbReference type="InterPro" id="IPR041522">
    <property type="entry name" value="CdaR_GGDEF"/>
</dbReference>
<dbReference type="InterPro" id="IPR009057">
    <property type="entry name" value="Homeodomain-like_sf"/>
</dbReference>
<evidence type="ECO:0000259" key="6">
    <source>
        <dbReference type="PROSITE" id="PS01124"/>
    </source>
</evidence>
<organism evidence="7 8">
    <name type="scientific">Paenibacillus lautus</name>
    <name type="common">Bacillus lautus</name>
    <dbReference type="NCBI Taxonomy" id="1401"/>
    <lineage>
        <taxon>Bacteria</taxon>
        <taxon>Bacillati</taxon>
        <taxon>Bacillota</taxon>
        <taxon>Bacilli</taxon>
        <taxon>Bacillales</taxon>
        <taxon>Paenibacillaceae</taxon>
        <taxon>Paenibacillus</taxon>
    </lineage>
</organism>
<evidence type="ECO:0000256" key="3">
    <source>
        <dbReference type="ARBA" id="ARBA00023163"/>
    </source>
</evidence>
<dbReference type="PANTHER" id="PTHR43280">
    <property type="entry name" value="ARAC-FAMILY TRANSCRIPTIONAL REGULATOR"/>
    <property type="match status" value="1"/>
</dbReference>
<evidence type="ECO:0000313" key="7">
    <source>
        <dbReference type="EMBL" id="AYB44625.1"/>
    </source>
</evidence>
<evidence type="ECO:0000256" key="4">
    <source>
        <dbReference type="SAM" id="MobiDB-lite"/>
    </source>
</evidence>
<dbReference type="Pfam" id="PF17853">
    <property type="entry name" value="GGDEF_2"/>
    <property type="match status" value="1"/>
</dbReference>
<dbReference type="PROSITE" id="PS01124">
    <property type="entry name" value="HTH_ARAC_FAMILY_2"/>
    <property type="match status" value="1"/>
</dbReference>
<evidence type="ECO:0000313" key="8">
    <source>
        <dbReference type="Proteomes" id="UP000266552"/>
    </source>
</evidence>
<keyword evidence="3" id="KW-0804">Transcription</keyword>
<evidence type="ECO:0000256" key="1">
    <source>
        <dbReference type="ARBA" id="ARBA00023015"/>
    </source>
</evidence>
<keyword evidence="5" id="KW-0472">Membrane</keyword>
<evidence type="ECO:0000256" key="2">
    <source>
        <dbReference type="ARBA" id="ARBA00023125"/>
    </source>
</evidence>
<dbReference type="SUPFAM" id="SSF46689">
    <property type="entry name" value="Homeodomain-like"/>
    <property type="match status" value="1"/>
</dbReference>
<dbReference type="PRINTS" id="PR00032">
    <property type="entry name" value="HTHARAC"/>
</dbReference>
<name>A0A385TTZ5_PAELA</name>
<feature type="domain" description="HTH araC/xylS-type" evidence="6">
    <location>
        <begin position="731"/>
        <end position="830"/>
    </location>
</feature>
<gene>
    <name evidence="7" type="ORF">D5F53_15685</name>
</gene>
<keyword evidence="1" id="KW-0805">Transcription regulation</keyword>
<dbReference type="Proteomes" id="UP000266552">
    <property type="component" value="Chromosome"/>
</dbReference>
<accession>A0A385TTZ5</accession>
<dbReference type="GO" id="GO:0003700">
    <property type="term" value="F:DNA-binding transcription factor activity"/>
    <property type="evidence" value="ECO:0007669"/>
    <property type="project" value="InterPro"/>
</dbReference>